<dbReference type="SUPFAM" id="SSF51905">
    <property type="entry name" value="FAD/NAD(P)-binding domain"/>
    <property type="match status" value="1"/>
</dbReference>
<dbReference type="EMBL" id="CP001472">
    <property type="protein sequence ID" value="ACO32471.1"/>
    <property type="molecule type" value="Genomic_DNA"/>
</dbReference>
<dbReference type="OrthoDB" id="9767561at2"/>
<dbReference type="eggNOG" id="COG1232">
    <property type="taxonomic scope" value="Bacteria"/>
</dbReference>
<dbReference type="InterPro" id="IPR036188">
    <property type="entry name" value="FAD/NAD-bd_sf"/>
</dbReference>
<organism evidence="2 3">
    <name type="scientific">Acidobacterium capsulatum (strain ATCC 51196 / DSM 11244 / BCRC 80197 / JCM 7670 / NBRC 15755 / NCIMB 13165 / 161)</name>
    <dbReference type="NCBI Taxonomy" id="240015"/>
    <lineage>
        <taxon>Bacteria</taxon>
        <taxon>Pseudomonadati</taxon>
        <taxon>Acidobacteriota</taxon>
        <taxon>Terriglobia</taxon>
        <taxon>Terriglobales</taxon>
        <taxon>Acidobacteriaceae</taxon>
        <taxon>Acidobacterium</taxon>
    </lineage>
</organism>
<dbReference type="InterPro" id="IPR002937">
    <property type="entry name" value="Amino_oxidase"/>
</dbReference>
<dbReference type="GO" id="GO:0016491">
    <property type="term" value="F:oxidoreductase activity"/>
    <property type="evidence" value="ECO:0007669"/>
    <property type="project" value="InterPro"/>
</dbReference>
<dbReference type="Proteomes" id="UP000002207">
    <property type="component" value="Chromosome"/>
</dbReference>
<dbReference type="InParanoid" id="C1F9W2"/>
<accession>C1F9W2</accession>
<protein>
    <submittedName>
        <fullName evidence="2">FAD dependent oxidoreductase</fullName>
    </submittedName>
</protein>
<feature type="domain" description="Amine oxidase" evidence="1">
    <location>
        <begin position="10"/>
        <end position="423"/>
    </location>
</feature>
<gene>
    <name evidence="2" type="ordered locus">ACP_0338</name>
</gene>
<reference evidence="2 3" key="1">
    <citation type="journal article" date="2009" name="Appl. Environ. Microbiol.">
        <title>Three genomes from the phylum Acidobacteria provide insight into the lifestyles of these microorganisms in soils.</title>
        <authorList>
            <person name="Ward N.L."/>
            <person name="Challacombe J.F."/>
            <person name="Janssen P.H."/>
            <person name="Henrissat B."/>
            <person name="Coutinho P.M."/>
            <person name="Wu M."/>
            <person name="Xie G."/>
            <person name="Haft D.H."/>
            <person name="Sait M."/>
            <person name="Badger J."/>
            <person name="Barabote R.D."/>
            <person name="Bradley B."/>
            <person name="Brettin T.S."/>
            <person name="Brinkac L.M."/>
            <person name="Bruce D."/>
            <person name="Creasy T."/>
            <person name="Daugherty S.C."/>
            <person name="Davidsen T.M."/>
            <person name="DeBoy R.T."/>
            <person name="Detter J.C."/>
            <person name="Dodson R.J."/>
            <person name="Durkin A.S."/>
            <person name="Ganapathy A."/>
            <person name="Gwinn-Giglio M."/>
            <person name="Han C.S."/>
            <person name="Khouri H."/>
            <person name="Kiss H."/>
            <person name="Kothari S.P."/>
            <person name="Madupu R."/>
            <person name="Nelson K.E."/>
            <person name="Nelson W.C."/>
            <person name="Paulsen I."/>
            <person name="Penn K."/>
            <person name="Ren Q."/>
            <person name="Rosovitz M.J."/>
            <person name="Selengut J.D."/>
            <person name="Shrivastava S."/>
            <person name="Sullivan S.A."/>
            <person name="Tapia R."/>
            <person name="Thompson L.S."/>
            <person name="Watkins K.L."/>
            <person name="Yang Q."/>
            <person name="Yu C."/>
            <person name="Zafar N."/>
            <person name="Zhou L."/>
            <person name="Kuske C.R."/>
        </authorList>
    </citation>
    <scope>NUCLEOTIDE SEQUENCE [LARGE SCALE GENOMIC DNA]</scope>
    <source>
        <strain evidence="3">ATCC 51196 / DSM 11244 / BCRC 80197 / JCM 7670 / NBRC 15755 / NCIMB 13165 / 161</strain>
    </source>
</reference>
<evidence type="ECO:0000313" key="2">
    <source>
        <dbReference type="EMBL" id="ACO32471.1"/>
    </source>
</evidence>
<dbReference type="PANTHER" id="PTHR42841">
    <property type="entry name" value="AMINE OXIDASE"/>
    <property type="match status" value="1"/>
</dbReference>
<keyword evidence="3" id="KW-1185">Reference proteome</keyword>
<dbReference type="AlphaFoldDB" id="C1F9W2"/>
<dbReference type="STRING" id="240015.ACP_0338"/>
<sequence length="432" mass="47123">MDVVIVGAGVAGLHCARLLEQAGLNVLLLEAADIPGGRIRTDLVEGFRLDRGFQVLLTAYPEAKRALNYPALQLCSMKPGALVYKNERMHYFADPFRDPGAALKLVFDPIVSLRDKLLVARLRGKVQQGPWESLFSNPETSTLEYLRSYGFSSAMIECFFRPFFSGVFLERDLATSSRYFEFLFRIFAQGLVAVPEQGMGVIPRQMAENLKPRTLQTQARVHRIAPVLNGITVEADGVGSIMARAVVLAAGQPSESFGLPAAAAAPAVWNRTTTFYFAAEHAPVQEPILVLNGNMRDGQPATGPLNHLAVMSRVSPQYAPPGAELIAANVVGTAPQDPQELNRLAEQVREQCRQWFGDTVREWKLIASYPIARALPLSPHVEWNPAPDASRLSSGVYACGDDHLFPGVQGALISARTTAECILRDLGAISTK</sequence>
<proteinExistence type="predicted"/>
<dbReference type="HOGENOM" id="CLU_039679_0_0_0"/>
<name>C1F9W2_ACIC5</name>
<evidence type="ECO:0000259" key="1">
    <source>
        <dbReference type="Pfam" id="PF01593"/>
    </source>
</evidence>
<dbReference type="RefSeq" id="WP_012680739.1">
    <property type="nucleotide sequence ID" value="NC_012483.1"/>
</dbReference>
<evidence type="ECO:0000313" key="3">
    <source>
        <dbReference type="Proteomes" id="UP000002207"/>
    </source>
</evidence>
<dbReference type="KEGG" id="aca:ACP_0338"/>
<dbReference type="Pfam" id="PF01593">
    <property type="entry name" value="Amino_oxidase"/>
    <property type="match status" value="1"/>
</dbReference>
<dbReference type="Gene3D" id="3.50.50.60">
    <property type="entry name" value="FAD/NAD(P)-binding domain"/>
    <property type="match status" value="1"/>
</dbReference>